<name>A0AAQ3KEG5_9LILI</name>
<keyword evidence="1" id="KW-0472">Membrane</keyword>
<keyword evidence="1" id="KW-1133">Transmembrane helix</keyword>
<organism evidence="2 3">
    <name type="scientific">Canna indica</name>
    <name type="common">Indian-shot</name>
    <dbReference type="NCBI Taxonomy" id="4628"/>
    <lineage>
        <taxon>Eukaryota</taxon>
        <taxon>Viridiplantae</taxon>
        <taxon>Streptophyta</taxon>
        <taxon>Embryophyta</taxon>
        <taxon>Tracheophyta</taxon>
        <taxon>Spermatophyta</taxon>
        <taxon>Magnoliopsida</taxon>
        <taxon>Liliopsida</taxon>
        <taxon>Zingiberales</taxon>
        <taxon>Cannaceae</taxon>
        <taxon>Canna</taxon>
    </lineage>
</organism>
<dbReference type="Proteomes" id="UP001327560">
    <property type="component" value="Chromosome 4"/>
</dbReference>
<evidence type="ECO:0000313" key="3">
    <source>
        <dbReference type="Proteomes" id="UP001327560"/>
    </source>
</evidence>
<keyword evidence="1" id="KW-0812">Transmembrane</keyword>
<keyword evidence="3" id="KW-1185">Reference proteome</keyword>
<evidence type="ECO:0000313" key="2">
    <source>
        <dbReference type="EMBL" id="WOL04877.1"/>
    </source>
</evidence>
<dbReference type="EMBL" id="CP136893">
    <property type="protein sequence ID" value="WOL04877.1"/>
    <property type="molecule type" value="Genomic_DNA"/>
</dbReference>
<protein>
    <submittedName>
        <fullName evidence="2">Uncharacterized protein</fullName>
    </submittedName>
</protein>
<proteinExistence type="predicted"/>
<sequence>MKKRRRSLPCKFLPISSSLTISSRHGMKKCRRSPPCKFLPISSRHDMKKCRQSPPLGTSRHEEVQAISSRLHLLLVVSSRYVCSLLFLYPIHLWPPFIDSHSSTASSNPYF</sequence>
<accession>A0AAQ3KEG5</accession>
<gene>
    <name evidence="2" type="ORF">Cni_G13599</name>
</gene>
<dbReference type="AlphaFoldDB" id="A0AAQ3KEG5"/>
<evidence type="ECO:0000256" key="1">
    <source>
        <dbReference type="SAM" id="Phobius"/>
    </source>
</evidence>
<feature type="transmembrane region" description="Helical" evidence="1">
    <location>
        <begin position="71"/>
        <end position="91"/>
    </location>
</feature>
<reference evidence="2 3" key="1">
    <citation type="submission" date="2023-10" db="EMBL/GenBank/DDBJ databases">
        <title>Chromosome-scale genome assembly provides insights into flower coloration mechanisms of Canna indica.</title>
        <authorList>
            <person name="Li C."/>
        </authorList>
    </citation>
    <scope>NUCLEOTIDE SEQUENCE [LARGE SCALE GENOMIC DNA]</scope>
    <source>
        <tissue evidence="2">Flower</tissue>
    </source>
</reference>